<protein>
    <submittedName>
        <fullName evidence="1">Uncharacterized protein</fullName>
    </submittedName>
</protein>
<reference evidence="1" key="2">
    <citation type="journal article" date="2015" name="Data Brief">
        <title>Shoot transcriptome of the giant reed, Arundo donax.</title>
        <authorList>
            <person name="Barrero R.A."/>
            <person name="Guerrero F.D."/>
            <person name="Moolhuijzen P."/>
            <person name="Goolsby J.A."/>
            <person name="Tidwell J."/>
            <person name="Bellgard S.E."/>
            <person name="Bellgard M.I."/>
        </authorList>
    </citation>
    <scope>NUCLEOTIDE SEQUENCE</scope>
    <source>
        <tissue evidence="1">Shoot tissue taken approximately 20 cm above the soil surface</tissue>
    </source>
</reference>
<dbReference type="AlphaFoldDB" id="A0A0A9B9K6"/>
<accession>A0A0A9B9K6</accession>
<sequence length="58" mass="6555">MLGGKQSGSTLALYLKLFSSMHITNSSDLFIFRIFRQESSDPMTDKMSDCICSINNSW</sequence>
<reference evidence="1" key="1">
    <citation type="submission" date="2014-09" db="EMBL/GenBank/DDBJ databases">
        <authorList>
            <person name="Magalhaes I.L.F."/>
            <person name="Oliveira U."/>
            <person name="Santos F.R."/>
            <person name="Vidigal T.H.D.A."/>
            <person name="Brescovit A.D."/>
            <person name="Santos A.J."/>
        </authorList>
    </citation>
    <scope>NUCLEOTIDE SEQUENCE</scope>
    <source>
        <tissue evidence="1">Shoot tissue taken approximately 20 cm above the soil surface</tissue>
    </source>
</reference>
<name>A0A0A9B9K6_ARUDO</name>
<dbReference type="EMBL" id="GBRH01239027">
    <property type="protein sequence ID" value="JAD58868.1"/>
    <property type="molecule type" value="Transcribed_RNA"/>
</dbReference>
<organism evidence="1">
    <name type="scientific">Arundo donax</name>
    <name type="common">Giant reed</name>
    <name type="synonym">Donax arundinaceus</name>
    <dbReference type="NCBI Taxonomy" id="35708"/>
    <lineage>
        <taxon>Eukaryota</taxon>
        <taxon>Viridiplantae</taxon>
        <taxon>Streptophyta</taxon>
        <taxon>Embryophyta</taxon>
        <taxon>Tracheophyta</taxon>
        <taxon>Spermatophyta</taxon>
        <taxon>Magnoliopsida</taxon>
        <taxon>Liliopsida</taxon>
        <taxon>Poales</taxon>
        <taxon>Poaceae</taxon>
        <taxon>PACMAD clade</taxon>
        <taxon>Arundinoideae</taxon>
        <taxon>Arundineae</taxon>
        <taxon>Arundo</taxon>
    </lineage>
</organism>
<proteinExistence type="predicted"/>
<evidence type="ECO:0000313" key="1">
    <source>
        <dbReference type="EMBL" id="JAD58868.1"/>
    </source>
</evidence>